<evidence type="ECO:0000256" key="1">
    <source>
        <dbReference type="ARBA" id="ARBA00001052"/>
    </source>
</evidence>
<evidence type="ECO:0000256" key="3">
    <source>
        <dbReference type="ARBA" id="ARBA00022563"/>
    </source>
</evidence>
<gene>
    <name evidence="5 7" type="primary">folE</name>
    <name evidence="7" type="ORF">RFV38_04375</name>
</gene>
<feature type="binding site" evidence="5">
    <location>
        <position position="75"/>
    </location>
    <ligand>
        <name>Zn(2+)</name>
        <dbReference type="ChEBI" id="CHEBI:29105"/>
    </ligand>
</feature>
<keyword evidence="8" id="KW-1185">Reference proteome</keyword>
<reference evidence="8" key="1">
    <citation type="submission" date="2023-07" db="EMBL/GenBank/DDBJ databases">
        <authorList>
            <person name="Colorado M.A."/>
            <person name="Villamil L.M."/>
            <person name="Melo J.F."/>
            <person name="Rodriguez J.A."/>
            <person name="Ruiz R.Y."/>
        </authorList>
    </citation>
    <scope>NUCLEOTIDE SEQUENCE [LARGE SCALE GENOMIC DNA]</scope>
    <source>
        <strain evidence="8">C33</strain>
    </source>
</reference>
<sequence>MHLKKHIESMILEINNNKNLISEEVIKNTPERIETFYKEIFSGLNIDPYTFLERKFPVKNNDLVLEKNITFYSMCEHHFLPFFGKISIGYIPNGEIVGFGDIIKVIETYCKRPQLQERLCEEIAETLFKGLKCQGVYVLMEAEHTCMTMRGVKAIGSKVITTSSKGVFNTQDNLKIEFLNLIKL</sequence>
<accession>A0ABU4W899</accession>
<dbReference type="SUPFAM" id="SSF55620">
    <property type="entry name" value="Tetrahydrobiopterin biosynthesis enzymes-like"/>
    <property type="match status" value="1"/>
</dbReference>
<dbReference type="InterPro" id="IPR043133">
    <property type="entry name" value="GTP-CH-I_C/QueF"/>
</dbReference>
<dbReference type="EMBL" id="JAVIKH010000004">
    <property type="protein sequence ID" value="MDX8335747.1"/>
    <property type="molecule type" value="Genomic_DNA"/>
</dbReference>
<proteinExistence type="inferred from homology"/>
<evidence type="ECO:0000256" key="5">
    <source>
        <dbReference type="HAMAP-Rule" id="MF_00223"/>
    </source>
</evidence>
<name>A0ABU4W899_9FUSO</name>
<protein>
    <recommendedName>
        <fullName evidence="5">GTP cyclohydrolase 1</fullName>
        <ecNumber evidence="5">3.5.4.16</ecNumber>
    </recommendedName>
    <alternativeName>
        <fullName evidence="5">GTP cyclohydrolase I</fullName>
        <shortName evidence="5">GTP-CH-I</shortName>
    </alternativeName>
</protein>
<organism evidence="7 8">
    <name type="scientific">Candidatus Cetobacterium colombiensis</name>
    <dbReference type="NCBI Taxonomy" id="3073100"/>
    <lineage>
        <taxon>Bacteria</taxon>
        <taxon>Fusobacteriati</taxon>
        <taxon>Fusobacteriota</taxon>
        <taxon>Fusobacteriia</taxon>
        <taxon>Fusobacteriales</taxon>
        <taxon>Fusobacteriaceae</taxon>
        <taxon>Cetobacterium</taxon>
    </lineage>
</organism>
<dbReference type="NCBIfam" id="NF006826">
    <property type="entry name" value="PRK09347.1-3"/>
    <property type="match status" value="1"/>
</dbReference>
<evidence type="ECO:0000256" key="2">
    <source>
        <dbReference type="ARBA" id="ARBA00005080"/>
    </source>
</evidence>
<dbReference type="PROSITE" id="PS00859">
    <property type="entry name" value="GTP_CYCLOHYDROL_1_1"/>
    <property type="match status" value="1"/>
</dbReference>
<evidence type="ECO:0000313" key="7">
    <source>
        <dbReference type="EMBL" id="MDX8335747.1"/>
    </source>
</evidence>
<dbReference type="Proteomes" id="UP001279681">
    <property type="component" value="Unassembled WGS sequence"/>
</dbReference>
<dbReference type="HAMAP" id="MF_00223">
    <property type="entry name" value="FolE"/>
    <property type="match status" value="1"/>
</dbReference>
<keyword evidence="4 5" id="KW-0378">Hydrolase</keyword>
<dbReference type="Gene3D" id="3.30.1130.10">
    <property type="match status" value="1"/>
</dbReference>
<dbReference type="Pfam" id="PF01227">
    <property type="entry name" value="GTP_cyclohydroI"/>
    <property type="match status" value="1"/>
</dbReference>
<dbReference type="RefSeq" id="WP_320313153.1">
    <property type="nucleotide sequence ID" value="NZ_JAVIKH010000004.1"/>
</dbReference>
<comment type="catalytic activity">
    <reaction evidence="1 5">
        <text>GTP + H2O = 7,8-dihydroneopterin 3'-triphosphate + formate + H(+)</text>
        <dbReference type="Rhea" id="RHEA:17473"/>
        <dbReference type="ChEBI" id="CHEBI:15377"/>
        <dbReference type="ChEBI" id="CHEBI:15378"/>
        <dbReference type="ChEBI" id="CHEBI:15740"/>
        <dbReference type="ChEBI" id="CHEBI:37565"/>
        <dbReference type="ChEBI" id="CHEBI:58462"/>
        <dbReference type="EC" id="3.5.4.16"/>
    </reaction>
</comment>
<comment type="caution">
    <text evidence="7">The sequence shown here is derived from an EMBL/GenBank/DDBJ whole genome shotgun (WGS) entry which is preliminary data.</text>
</comment>
<feature type="binding site" evidence="5">
    <location>
        <position position="78"/>
    </location>
    <ligand>
        <name>Zn(2+)</name>
        <dbReference type="ChEBI" id="CHEBI:29105"/>
    </ligand>
</feature>
<comment type="similarity">
    <text evidence="5">Belongs to the GTP cyclohydrolase I family.</text>
</comment>
<evidence type="ECO:0000256" key="4">
    <source>
        <dbReference type="ARBA" id="ARBA00022801"/>
    </source>
</evidence>
<dbReference type="NCBIfam" id="NF006825">
    <property type="entry name" value="PRK09347.1-2"/>
    <property type="match status" value="1"/>
</dbReference>
<keyword evidence="5" id="KW-0342">GTP-binding</keyword>
<keyword evidence="3 5" id="KW-0554">One-carbon metabolism</keyword>
<dbReference type="NCBIfam" id="TIGR00063">
    <property type="entry name" value="folE"/>
    <property type="match status" value="1"/>
</dbReference>
<feature type="binding site" evidence="5">
    <location>
        <position position="146"/>
    </location>
    <ligand>
        <name>Zn(2+)</name>
        <dbReference type="ChEBI" id="CHEBI:29105"/>
    </ligand>
</feature>
<feature type="domain" description="GTP cyclohydrolase I" evidence="6">
    <location>
        <begin position="5"/>
        <end position="182"/>
    </location>
</feature>
<dbReference type="InterPro" id="IPR018234">
    <property type="entry name" value="GTP_CycHdrlase_I_CS"/>
</dbReference>
<evidence type="ECO:0000259" key="6">
    <source>
        <dbReference type="Pfam" id="PF01227"/>
    </source>
</evidence>
<dbReference type="PANTHER" id="PTHR11109:SF7">
    <property type="entry name" value="GTP CYCLOHYDROLASE 1"/>
    <property type="match status" value="1"/>
</dbReference>
<dbReference type="EC" id="3.5.4.16" evidence="5"/>
<keyword evidence="5" id="KW-0479">Metal-binding</keyword>
<dbReference type="PANTHER" id="PTHR11109">
    <property type="entry name" value="GTP CYCLOHYDROLASE I"/>
    <property type="match status" value="1"/>
</dbReference>
<dbReference type="InterPro" id="IPR020602">
    <property type="entry name" value="GTP_CycHdrlase_I_dom"/>
</dbReference>
<comment type="pathway">
    <text evidence="2 5">Cofactor biosynthesis; 7,8-dihydroneopterin triphosphate biosynthesis; 7,8-dihydroneopterin triphosphate from GTP: step 1/1.</text>
</comment>
<dbReference type="GO" id="GO:0003934">
    <property type="term" value="F:GTP cyclohydrolase I activity"/>
    <property type="evidence" value="ECO:0007669"/>
    <property type="project" value="UniProtKB-EC"/>
</dbReference>
<keyword evidence="5" id="KW-0547">Nucleotide-binding</keyword>
<comment type="subunit">
    <text evidence="5">Homopolymer.</text>
</comment>
<dbReference type="InterPro" id="IPR001474">
    <property type="entry name" value="GTP_CycHdrlase_I"/>
</dbReference>
<keyword evidence="5" id="KW-0862">Zinc</keyword>
<evidence type="ECO:0000313" key="8">
    <source>
        <dbReference type="Proteomes" id="UP001279681"/>
    </source>
</evidence>